<dbReference type="Proteomes" id="UP001148786">
    <property type="component" value="Unassembled WGS sequence"/>
</dbReference>
<keyword evidence="1" id="KW-0732">Signal</keyword>
<name>A0A9W8K7Q0_9AGAR</name>
<accession>A0A9W8K7Q0</accession>
<keyword evidence="3" id="KW-1185">Reference proteome</keyword>
<reference evidence="2" key="1">
    <citation type="submission" date="2022-07" db="EMBL/GenBank/DDBJ databases">
        <title>Genome Sequence of Agrocybe chaxingu.</title>
        <authorList>
            <person name="Buettner E."/>
        </authorList>
    </citation>
    <scope>NUCLEOTIDE SEQUENCE</scope>
    <source>
        <strain evidence="2">MP-N11</strain>
    </source>
</reference>
<evidence type="ECO:0000313" key="2">
    <source>
        <dbReference type="EMBL" id="KAJ3509528.1"/>
    </source>
</evidence>
<comment type="caution">
    <text evidence="2">The sequence shown here is derived from an EMBL/GenBank/DDBJ whole genome shotgun (WGS) entry which is preliminary data.</text>
</comment>
<dbReference type="OrthoDB" id="3944184at2759"/>
<sequence>MQLISIIAAFLTLALAALAATPSIREPADGTIVNPGTTFDFSYQSIADYGASSYNYTVWLFTSPPTTFVPFSNYAAGYYFGRYAEPNYPGNPNPRNLPPKQLTMPNFAVLEKGFGTGSNVHNATFFLTILEEYGTGDASVGYRISLVYNHIRYNVTL</sequence>
<gene>
    <name evidence="2" type="ORF">NLJ89_g5180</name>
</gene>
<evidence type="ECO:0000256" key="1">
    <source>
        <dbReference type="SAM" id="SignalP"/>
    </source>
</evidence>
<evidence type="ECO:0000313" key="3">
    <source>
        <dbReference type="Proteomes" id="UP001148786"/>
    </source>
</evidence>
<dbReference type="EMBL" id="JANKHO010000470">
    <property type="protein sequence ID" value="KAJ3509528.1"/>
    <property type="molecule type" value="Genomic_DNA"/>
</dbReference>
<protein>
    <submittedName>
        <fullName evidence="2">Uncharacterized protein</fullName>
    </submittedName>
</protein>
<proteinExistence type="predicted"/>
<organism evidence="2 3">
    <name type="scientific">Agrocybe chaxingu</name>
    <dbReference type="NCBI Taxonomy" id="84603"/>
    <lineage>
        <taxon>Eukaryota</taxon>
        <taxon>Fungi</taxon>
        <taxon>Dikarya</taxon>
        <taxon>Basidiomycota</taxon>
        <taxon>Agaricomycotina</taxon>
        <taxon>Agaricomycetes</taxon>
        <taxon>Agaricomycetidae</taxon>
        <taxon>Agaricales</taxon>
        <taxon>Agaricineae</taxon>
        <taxon>Strophariaceae</taxon>
        <taxon>Agrocybe</taxon>
    </lineage>
</organism>
<dbReference type="AlphaFoldDB" id="A0A9W8K7Q0"/>
<feature type="signal peptide" evidence="1">
    <location>
        <begin position="1"/>
        <end position="19"/>
    </location>
</feature>
<feature type="chain" id="PRO_5040736427" evidence="1">
    <location>
        <begin position="20"/>
        <end position="157"/>
    </location>
</feature>